<name>A0A6B0UR03_IXORI</name>
<evidence type="ECO:0000313" key="1">
    <source>
        <dbReference type="EMBL" id="MXU92106.1"/>
    </source>
</evidence>
<dbReference type="EMBL" id="GIFC01010023">
    <property type="protein sequence ID" value="MXU92106.1"/>
    <property type="molecule type" value="Transcribed_RNA"/>
</dbReference>
<proteinExistence type="predicted"/>
<accession>A0A6B0UR03</accession>
<reference evidence="1" key="1">
    <citation type="submission" date="2019-12" db="EMBL/GenBank/DDBJ databases">
        <title>An insight into the sialome of adult female Ixodes ricinus ticks feeding for 6 days.</title>
        <authorList>
            <person name="Perner J."/>
            <person name="Ribeiro J.M.C."/>
        </authorList>
    </citation>
    <scope>NUCLEOTIDE SEQUENCE</scope>
    <source>
        <strain evidence="1">Semi-engorged</strain>
        <tissue evidence="1">Salivary glands</tissue>
    </source>
</reference>
<sequence length="129" mass="14750">MPPSVDHSHALGLAKHRTRAEFQTLLWLGYCRRCSDWARATTRMLLELVIITSPNRVPTQCSGPIYEPHSNIVIWVYCDPQVTSSNFAKERLNENDRFCPLNYTATKEFLGQWHCVRVSLSPTCASKLV</sequence>
<organism evidence="1">
    <name type="scientific">Ixodes ricinus</name>
    <name type="common">Common tick</name>
    <name type="synonym">Acarus ricinus</name>
    <dbReference type="NCBI Taxonomy" id="34613"/>
    <lineage>
        <taxon>Eukaryota</taxon>
        <taxon>Metazoa</taxon>
        <taxon>Ecdysozoa</taxon>
        <taxon>Arthropoda</taxon>
        <taxon>Chelicerata</taxon>
        <taxon>Arachnida</taxon>
        <taxon>Acari</taxon>
        <taxon>Parasitiformes</taxon>
        <taxon>Ixodida</taxon>
        <taxon>Ixodoidea</taxon>
        <taxon>Ixodidae</taxon>
        <taxon>Ixodinae</taxon>
        <taxon>Ixodes</taxon>
    </lineage>
</organism>
<protein>
    <submittedName>
        <fullName evidence="1">Uncharacterized protein</fullName>
    </submittedName>
</protein>
<dbReference type="AlphaFoldDB" id="A0A6B0UR03"/>